<evidence type="ECO:0000313" key="3">
    <source>
        <dbReference type="Proteomes" id="UP000010474"/>
    </source>
</evidence>
<evidence type="ECO:0000256" key="1">
    <source>
        <dbReference type="SAM" id="MobiDB-lite"/>
    </source>
</evidence>
<geneLocation type="plasmid" evidence="2 3">
    <name>pANACY.01</name>
</geneLocation>
<keyword evidence="2" id="KW-0614">Plasmid</keyword>
<name>K9ZQV3_ANACC</name>
<dbReference type="PATRIC" id="fig|272123.3.peg.6086"/>
<evidence type="ECO:0000313" key="2">
    <source>
        <dbReference type="EMBL" id="AFZ60937.1"/>
    </source>
</evidence>
<dbReference type="OrthoDB" id="582689at2"/>
<dbReference type="RefSeq" id="WP_015217549.1">
    <property type="nucleotide sequence ID" value="NC_019772.1"/>
</dbReference>
<dbReference type="KEGG" id="acy:Anacy_5629"/>
<dbReference type="HOGENOM" id="CLU_2271522_0_0_3"/>
<dbReference type="Proteomes" id="UP000010474">
    <property type="component" value="Plasmid pANACY.01"/>
</dbReference>
<accession>K9ZQV3</accession>
<proteinExistence type="predicted"/>
<organism evidence="2 3">
    <name type="scientific">Anabaena cylindrica (strain ATCC 27899 / PCC 7122)</name>
    <dbReference type="NCBI Taxonomy" id="272123"/>
    <lineage>
        <taxon>Bacteria</taxon>
        <taxon>Bacillati</taxon>
        <taxon>Cyanobacteriota</taxon>
        <taxon>Cyanophyceae</taxon>
        <taxon>Nostocales</taxon>
        <taxon>Nostocaceae</taxon>
        <taxon>Anabaena</taxon>
    </lineage>
</organism>
<feature type="region of interest" description="Disordered" evidence="1">
    <location>
        <begin position="1"/>
        <end position="102"/>
    </location>
</feature>
<dbReference type="AlphaFoldDB" id="K9ZQV3"/>
<dbReference type="EMBL" id="CP003660">
    <property type="protein sequence ID" value="AFZ60937.1"/>
    <property type="molecule type" value="Genomic_DNA"/>
</dbReference>
<keyword evidence="3" id="KW-1185">Reference proteome</keyword>
<feature type="compositionally biased region" description="Polar residues" evidence="1">
    <location>
        <begin position="1"/>
        <end position="10"/>
    </location>
</feature>
<sequence>MNQEPALNQNSEDENNRQIKSAKGYQSHGYSLEESSYEDQNNPWTTDRFEDGYQENVFEINFGDTPYTESAANPNPKLPGYGSGSGYKSKKSQQSTSPELEL</sequence>
<gene>
    <name evidence="2" type="ordered locus">Anacy_5629</name>
</gene>
<protein>
    <submittedName>
        <fullName evidence="2">Uncharacterized protein</fullName>
    </submittedName>
</protein>
<reference evidence="3" key="1">
    <citation type="journal article" date="2013" name="Proc. Natl. Acad. Sci. U.S.A.">
        <title>Improving the coverage of the cyanobacterial phylum using diversity-driven genome sequencing.</title>
        <authorList>
            <person name="Shih P.M."/>
            <person name="Wu D."/>
            <person name="Latifi A."/>
            <person name="Axen S.D."/>
            <person name="Fewer D.P."/>
            <person name="Talla E."/>
            <person name="Calteau A."/>
            <person name="Cai F."/>
            <person name="Tandeau de Marsac N."/>
            <person name="Rippka R."/>
            <person name="Herdman M."/>
            <person name="Sivonen K."/>
            <person name="Coursin T."/>
            <person name="Laurent T."/>
            <person name="Goodwin L."/>
            <person name="Nolan M."/>
            <person name="Davenport K.W."/>
            <person name="Han C.S."/>
            <person name="Rubin E.M."/>
            <person name="Eisen J.A."/>
            <person name="Woyke T."/>
            <person name="Gugger M."/>
            <person name="Kerfeld C.A."/>
        </authorList>
    </citation>
    <scope>NUCLEOTIDE SEQUENCE [LARGE SCALE GENOMIC DNA]</scope>
    <source>
        <strain evidence="3">ATCC 27899 / PCC 7122</strain>
    </source>
</reference>